<feature type="non-terminal residue" evidence="3">
    <location>
        <position position="99"/>
    </location>
</feature>
<dbReference type="GO" id="GO:0046872">
    <property type="term" value="F:metal ion binding"/>
    <property type="evidence" value="ECO:0007669"/>
    <property type="project" value="UniProtKB-KW"/>
</dbReference>
<keyword evidence="1" id="KW-0479">Metal-binding</keyword>
<comment type="caution">
    <text evidence="3">The sequence shown here is derived from an EMBL/GenBank/DDBJ whole genome shotgun (WGS) entry which is preliminary data.</text>
</comment>
<dbReference type="NCBIfam" id="TIGR00449">
    <property type="entry name" value="tgt_general"/>
    <property type="match status" value="1"/>
</dbReference>
<dbReference type="InterPro" id="IPR036511">
    <property type="entry name" value="TGT-like_sf"/>
</dbReference>
<name>X0Y344_9ZZZZ</name>
<dbReference type="SUPFAM" id="SSF51713">
    <property type="entry name" value="tRNA-guanine transglycosylase"/>
    <property type="match status" value="1"/>
</dbReference>
<reference evidence="3" key="1">
    <citation type="journal article" date="2014" name="Front. Microbiol.">
        <title>High frequency of phylogenetically diverse reductive dehalogenase-homologous genes in deep subseafloor sedimentary metagenomes.</title>
        <authorList>
            <person name="Kawai M."/>
            <person name="Futagami T."/>
            <person name="Toyoda A."/>
            <person name="Takaki Y."/>
            <person name="Nishi S."/>
            <person name="Hori S."/>
            <person name="Arai W."/>
            <person name="Tsubouchi T."/>
            <person name="Morono Y."/>
            <person name="Uchiyama I."/>
            <person name="Ito T."/>
            <person name="Fujiyama A."/>
            <person name="Inagaki F."/>
            <person name="Takami H."/>
        </authorList>
    </citation>
    <scope>NUCLEOTIDE SEQUENCE</scope>
    <source>
        <strain evidence="3">Expedition CK06-06</strain>
    </source>
</reference>
<proteinExistence type="predicted"/>
<dbReference type="Gene3D" id="3.20.20.105">
    <property type="entry name" value="Queuine tRNA-ribosyltransferase-like"/>
    <property type="match status" value="1"/>
</dbReference>
<dbReference type="InterPro" id="IPR002616">
    <property type="entry name" value="tRNA_ribo_trans-like"/>
</dbReference>
<dbReference type="AlphaFoldDB" id="X0Y344"/>
<dbReference type="PANTHER" id="PTHR43468:SF1">
    <property type="entry name" value="TRNA-GUANOSINE(34) QUEUINE TRANSGLYCOSYLASE"/>
    <property type="match status" value="1"/>
</dbReference>
<organism evidence="3">
    <name type="scientific">marine sediment metagenome</name>
    <dbReference type="NCBI Taxonomy" id="412755"/>
    <lineage>
        <taxon>unclassified sequences</taxon>
        <taxon>metagenomes</taxon>
        <taxon>ecological metagenomes</taxon>
    </lineage>
</organism>
<dbReference type="EMBL" id="BARS01051963">
    <property type="protein sequence ID" value="GAG50289.1"/>
    <property type="molecule type" value="Genomic_DNA"/>
</dbReference>
<sequence>MALPAFLPDATRGVVRSVDAADLASAGVRGVCVSALHLASNPGAGAVRAAGGIHKLMGWDGPLLSDSGGFQVYSLLTESPKSGSITAKGFRYRLDPGGD</sequence>
<dbReference type="GO" id="GO:0006400">
    <property type="term" value="P:tRNA modification"/>
    <property type="evidence" value="ECO:0007669"/>
    <property type="project" value="InterPro"/>
</dbReference>
<protein>
    <recommendedName>
        <fullName evidence="2">tRNA-guanine(15) transglycosylase-like domain-containing protein</fullName>
    </recommendedName>
</protein>
<dbReference type="Pfam" id="PF01702">
    <property type="entry name" value="TGT"/>
    <property type="match status" value="1"/>
</dbReference>
<feature type="domain" description="tRNA-guanine(15) transglycosylase-like" evidence="2">
    <location>
        <begin position="3"/>
        <end position="89"/>
    </location>
</feature>
<evidence type="ECO:0000313" key="3">
    <source>
        <dbReference type="EMBL" id="GAG50289.1"/>
    </source>
</evidence>
<evidence type="ECO:0000259" key="2">
    <source>
        <dbReference type="Pfam" id="PF01702"/>
    </source>
</evidence>
<evidence type="ECO:0000256" key="1">
    <source>
        <dbReference type="ARBA" id="ARBA00022723"/>
    </source>
</evidence>
<accession>X0Y344</accession>
<gene>
    <name evidence="3" type="ORF">S01H1_77328</name>
</gene>
<dbReference type="PANTHER" id="PTHR43468">
    <property type="match status" value="1"/>
</dbReference>